<protein>
    <submittedName>
        <fullName evidence="3">Uncharacterized protein</fullName>
    </submittedName>
</protein>
<feature type="region of interest" description="Disordered" evidence="2">
    <location>
        <begin position="1"/>
        <end position="72"/>
    </location>
</feature>
<feature type="compositionally biased region" description="Polar residues" evidence="2">
    <location>
        <begin position="14"/>
        <end position="37"/>
    </location>
</feature>
<name>A0A9W7VXV4_9PEZI</name>
<evidence type="ECO:0000256" key="2">
    <source>
        <dbReference type="SAM" id="MobiDB-lite"/>
    </source>
</evidence>
<keyword evidence="4" id="KW-1185">Reference proteome</keyword>
<gene>
    <name evidence="3" type="ORF">Tdes44962_MAKER06229</name>
</gene>
<proteinExistence type="predicted"/>
<evidence type="ECO:0000313" key="3">
    <source>
        <dbReference type="EMBL" id="KAH9809201.1"/>
    </source>
</evidence>
<evidence type="ECO:0000256" key="1">
    <source>
        <dbReference type="SAM" id="Coils"/>
    </source>
</evidence>
<dbReference type="EMBL" id="RIBY02002578">
    <property type="protein sequence ID" value="KAH9809201.1"/>
    <property type="molecule type" value="Genomic_DNA"/>
</dbReference>
<sequence length="209" mass="23752">MAATRGAKRKAATSLSDGPTTKRSRNTDCTSQRSDTASEIYPDDAAASADEVDTVDTEVSSSSSEGEDDPYTRATRKVYKSIHRKEGRLLFKAVPSKIIIGLERGAFCNALMTIYAHKDLRNEILQIQYCQDEILGQFERFKDRKGLNNEQARMRAQMNAMQDSLEEVKRKQEADSDVLREMQRVQKDDSEFMREKMSAIERLLEQKLA</sequence>
<keyword evidence="1" id="KW-0175">Coiled coil</keyword>
<feature type="coiled-coil region" evidence="1">
    <location>
        <begin position="144"/>
        <end position="171"/>
    </location>
</feature>
<evidence type="ECO:0000313" key="4">
    <source>
        <dbReference type="Proteomes" id="UP001138500"/>
    </source>
</evidence>
<feature type="compositionally biased region" description="Basic residues" evidence="2">
    <location>
        <begin position="1"/>
        <end position="11"/>
    </location>
</feature>
<reference evidence="3 4" key="1">
    <citation type="journal article" date="2018" name="IMA Fungus">
        <title>IMA Genome-F 10: Nine draft genome sequences of Claviceps purpurea s.lat., including C. arundinis, C. humidiphila, and C. cf. spartinae, pseudomolecules for the pitch canker pathogen Fusarium circinatum, draft genome of Davidsoniella eucalypti, Grosmannia galeiformis, Quambalaria eucalypti, and Teratosphaeria destructans.</title>
        <authorList>
            <person name="Wingfield B.D."/>
            <person name="Liu M."/>
            <person name="Nguyen H.D."/>
            <person name="Lane F.A."/>
            <person name="Morgan S.W."/>
            <person name="De Vos L."/>
            <person name="Wilken P.M."/>
            <person name="Duong T.A."/>
            <person name="Aylward J."/>
            <person name="Coetzee M.P."/>
            <person name="Dadej K."/>
            <person name="De Beer Z.W."/>
            <person name="Findlay W."/>
            <person name="Havenga M."/>
            <person name="Kolarik M."/>
            <person name="Menzies J.G."/>
            <person name="Naidoo K."/>
            <person name="Pochopski O."/>
            <person name="Shoukouhi P."/>
            <person name="Santana Q.C."/>
            <person name="Seifert K.A."/>
            <person name="Soal N."/>
            <person name="Steenkamp E.T."/>
            <person name="Tatham C.T."/>
            <person name="van der Nest M.A."/>
            <person name="Wingfield M.J."/>
        </authorList>
    </citation>
    <scope>NUCLEOTIDE SEQUENCE [LARGE SCALE GENOMIC DNA]</scope>
    <source>
        <strain evidence="3">CMW44962</strain>
    </source>
</reference>
<organism evidence="3 4">
    <name type="scientific">Teratosphaeria destructans</name>
    <dbReference type="NCBI Taxonomy" id="418781"/>
    <lineage>
        <taxon>Eukaryota</taxon>
        <taxon>Fungi</taxon>
        <taxon>Dikarya</taxon>
        <taxon>Ascomycota</taxon>
        <taxon>Pezizomycotina</taxon>
        <taxon>Dothideomycetes</taxon>
        <taxon>Dothideomycetidae</taxon>
        <taxon>Mycosphaerellales</taxon>
        <taxon>Teratosphaeriaceae</taxon>
        <taxon>Teratosphaeria</taxon>
    </lineage>
</organism>
<reference evidence="3 4" key="2">
    <citation type="journal article" date="2021" name="Curr. Genet.">
        <title>Genetic response to nitrogen starvation in the aggressive Eucalyptus foliar pathogen Teratosphaeria destructans.</title>
        <authorList>
            <person name="Havenga M."/>
            <person name="Wingfield B.D."/>
            <person name="Wingfield M.J."/>
            <person name="Dreyer L.L."/>
            <person name="Roets F."/>
            <person name="Aylward J."/>
        </authorList>
    </citation>
    <scope>NUCLEOTIDE SEQUENCE [LARGE SCALE GENOMIC DNA]</scope>
    <source>
        <strain evidence="3">CMW44962</strain>
    </source>
</reference>
<comment type="caution">
    <text evidence="3">The sequence shown here is derived from an EMBL/GenBank/DDBJ whole genome shotgun (WGS) entry which is preliminary data.</text>
</comment>
<dbReference type="Proteomes" id="UP001138500">
    <property type="component" value="Unassembled WGS sequence"/>
</dbReference>
<accession>A0A9W7VXV4</accession>
<dbReference type="AlphaFoldDB" id="A0A9W7VXV4"/>